<evidence type="ECO:0000256" key="1">
    <source>
        <dbReference type="RuleBase" id="RU363044"/>
    </source>
</evidence>
<keyword evidence="7" id="KW-1185">Reference proteome</keyword>
<dbReference type="InterPro" id="IPR051055">
    <property type="entry name" value="PIF1_helicase"/>
</dbReference>
<protein>
    <recommendedName>
        <fullName evidence="1">ATP-dependent DNA helicase</fullName>
        <ecNumber evidence="1">5.6.2.3</ecNumber>
    </recommendedName>
</protein>
<dbReference type="Proteomes" id="UP000077521">
    <property type="component" value="Unassembled WGS sequence"/>
</dbReference>
<dbReference type="InterPro" id="IPR046700">
    <property type="entry name" value="DUF6570"/>
</dbReference>
<keyword evidence="1" id="KW-0347">Helicase</keyword>
<keyword evidence="1" id="KW-0234">DNA repair</keyword>
<feature type="region of interest" description="Disordered" evidence="2">
    <location>
        <begin position="375"/>
        <end position="397"/>
    </location>
</feature>
<feature type="compositionally biased region" description="Polar residues" evidence="2">
    <location>
        <begin position="375"/>
        <end position="384"/>
    </location>
</feature>
<dbReference type="GO" id="GO:0006310">
    <property type="term" value="P:DNA recombination"/>
    <property type="evidence" value="ECO:0007669"/>
    <property type="project" value="UniProtKB-KW"/>
</dbReference>
<feature type="compositionally biased region" description="Polar residues" evidence="2">
    <location>
        <begin position="78"/>
        <end position="94"/>
    </location>
</feature>
<dbReference type="PANTHER" id="PTHR47642:SF6">
    <property type="entry name" value="ATP-DEPENDENT DNA HELICASE"/>
    <property type="match status" value="1"/>
</dbReference>
<sequence>MAAREFSEVNTGARRRVDGDTDWIFRRLPVVHRGMEETYGLPIFRSYVSSSYRLQHEGLRSFLDPMRLVTQAREEALASQQTKDASAPSSSTWPQLVSQDVHERCLSNFREGTNIAVSLTCAVCSRRTFTQDLLFTKESLTCRRVVSSSLPLELLRIVDEHILARPGGHFEFDDPLLNGIALDRKGVHCDTNPTSIDVCSECHSALSSKKPRLPALSMANGNIRGWLPSHLQDCTWFEERLCARYLGSACVVRLYDLTSPGAPAERPRVMKGHSCAFPLNTVATATKLPWGIGDGDALVSCIVIGPRQPRLSDLRHVFKVRRKKVHDLLQFLRANFKDYPQFPIDEDTLNDLPEDGVPTSIMRCVGYNPSDNPRSLFDSETTGIQPHPALEGDEEDDDLHGQTFLEHHGLVDVSGARIPSSERMANALANSTGTDRPDLVIKHGTRFIKEYDNPGLFPGMFPTLFPWGIGGFEDHDHREERLSLKRQGSYLLDLADSSFRKHISFVFVLCNIIQRRAIHIGSRFVCKMRDFDAVSKTIKMLDPKMVKDISKHLMDGGRISDLTPDENRILTLLKKCEIVSANVSGSKAAMNRARADIRSYVGQFGVFQLFLTLTPSTAHAPGFHVFYGDTGVHLDVRTPDLPSSSMCGIRLADDPVAATDYFHFHIAAVFKYLFEYDMRTKTSSEEGGILGRLKAYFLVKEHTMRGQLHGHILLWLDGGLNPSDLRVLMRDDLEFRERYLAFYDDLIKHELPIAPATSTQPTEPVQDPRRQRPPDPSDPDFKNVFAVDHQLLGELVQRHKCRFTCLKGGRKSCRFLFPHEVHPEPTFDPDSNSISPRVRDPTINWHNPTILVAVRHNHDLKAVQSGRSGVAAASYITSYATKSDETPANQISMINTVYERMSANNETPDDVKALLSRCVMQFGRERQLHAQQVVTYVRDLGDTWYSHNTIPMLSGRMILTAELRYGRAVNGADPESDSKNNTGGSDQDQSHTEGVDLPAATMQHRDEPDAGTIDPLSSTGGWSAPADVDDAGEDVFSDEDDELLPVSASGKAHQIDDYLHRGATLSDLCFYEFVQYCKLTPLPKRPKKNHHLVKTSHPNVDTMCHRYTPHTPLGIPRAIFSRMPRSDGTPTHGESYCLAMLSHFKPFGIDIPLKQPDNTYEAAFARYPFSASSKMVMANWAALTEGDDARDAEQLLRRKRESVRDAEQEKDTIATLQGGLGADSATADVDIQALVHKRKKACQATLEYTKTLNNAGWFVAGEAGRESATSDSAPCPAFSLVRRRKWAKEIKAREAQSRDSASIPKATTGVLSQDLGMSDQAAAPSTSVGPAILSDIIFQPTTEQVINKDTPPSELIDQLVVERKLNRAQTMAFTIAAKHFFTELSGAVVPPLRLLMHGEGGTGKTVVVRLLRELLERYGKGNAILFMAPTGKAAAAIGGSTQHAAFALHVHKRNVTTEELGSAHQDDITPRRIQFLQNKLQGISWVFFDEVSMTSCETMAAIDQSLRIGKQNLETAFGGVNVMFAGDLCELPPVGSSPLYRIYTSRTLPSDRRCKAQLGRGVWKEIKTVVEFSEQMRMQDPEMAATLSRLRLRKCIAEDADLLNGNVLRSDARPNGVNLDGRPEVMVLTRTNEAVRTLNQYKAAIHGATAGTVVDNSFADDTTDDTMTAEQRTALLSYHGPTGSKTGLGRLPLFVGMPVVFRGGNLSVDLGVTNGAFATVAGYDLVQDKWGLKIARGLLLKFPRLTDMTLTGLPEGCYPVTPTASRFSFRDRSDGPVTRVTRRQLPIQPGFAMTVHSAQGITATNGVVVDLRKGGFEAYVAASRATTRGNLFLFAPVQLKELNSPALPHELSKELKRLAVLAEETQRLYDSGLQQRESLAAKRPGEQDLNSPAKRRRSSSQRLPLSPLLLQPLYQSNS</sequence>
<dbReference type="EMBL" id="LWDF02000627">
    <property type="protein sequence ID" value="KAE8244558.1"/>
    <property type="molecule type" value="Genomic_DNA"/>
</dbReference>
<dbReference type="SUPFAM" id="SSF52540">
    <property type="entry name" value="P-loop containing nucleoside triphosphate hydrolases"/>
    <property type="match status" value="2"/>
</dbReference>
<comment type="cofactor">
    <cofactor evidence="1">
        <name>Mg(2+)</name>
        <dbReference type="ChEBI" id="CHEBI:18420"/>
    </cofactor>
</comment>
<dbReference type="GO" id="GO:0043139">
    <property type="term" value="F:5'-3' DNA helicase activity"/>
    <property type="evidence" value="ECO:0007669"/>
    <property type="project" value="UniProtKB-EC"/>
</dbReference>
<evidence type="ECO:0000259" key="4">
    <source>
        <dbReference type="Pfam" id="PF14214"/>
    </source>
</evidence>
<name>A0A177TN98_9BASI</name>
<dbReference type="EC" id="5.6.2.3" evidence="1"/>
<keyword evidence="1" id="KW-0233">DNA recombination</keyword>
<accession>A0A177TN98</accession>
<evidence type="ECO:0000256" key="2">
    <source>
        <dbReference type="SAM" id="MobiDB-lite"/>
    </source>
</evidence>
<keyword evidence="1" id="KW-0067">ATP-binding</keyword>
<dbReference type="InterPro" id="IPR025476">
    <property type="entry name" value="Helitron_helicase-like"/>
</dbReference>
<organism evidence="6 7">
    <name type="scientific">Tilletia indica</name>
    <dbReference type="NCBI Taxonomy" id="43049"/>
    <lineage>
        <taxon>Eukaryota</taxon>
        <taxon>Fungi</taxon>
        <taxon>Dikarya</taxon>
        <taxon>Basidiomycota</taxon>
        <taxon>Ustilaginomycotina</taxon>
        <taxon>Exobasidiomycetes</taxon>
        <taxon>Tilletiales</taxon>
        <taxon>Tilletiaceae</taxon>
        <taxon>Tilletia</taxon>
    </lineage>
</organism>
<dbReference type="CDD" id="cd18809">
    <property type="entry name" value="SF1_C_RecD"/>
    <property type="match status" value="1"/>
</dbReference>
<feature type="region of interest" description="Disordered" evidence="2">
    <location>
        <begin position="969"/>
        <end position="1034"/>
    </location>
</feature>
<gene>
    <name evidence="6" type="ORF">A4X13_0g6494</name>
</gene>
<evidence type="ECO:0000313" key="7">
    <source>
        <dbReference type="Proteomes" id="UP000077521"/>
    </source>
</evidence>
<proteinExistence type="inferred from homology"/>
<feature type="region of interest" description="Disordered" evidence="2">
    <location>
        <begin position="74"/>
        <end position="94"/>
    </location>
</feature>
<keyword evidence="1" id="KW-0547">Nucleotide-binding</keyword>
<feature type="domain" description="DUF6570" evidence="5">
    <location>
        <begin position="210"/>
        <end position="350"/>
    </location>
</feature>
<comment type="similarity">
    <text evidence="1">Belongs to the helicase family.</text>
</comment>
<feature type="domain" description="DNA helicase Pif1-like DEAD-box helicase" evidence="3">
    <location>
        <begin position="1394"/>
        <end position="1583"/>
    </location>
</feature>
<dbReference type="GO" id="GO:0016787">
    <property type="term" value="F:hydrolase activity"/>
    <property type="evidence" value="ECO:0007669"/>
    <property type="project" value="UniProtKB-KW"/>
</dbReference>
<evidence type="ECO:0000259" key="5">
    <source>
        <dbReference type="Pfam" id="PF20209"/>
    </source>
</evidence>
<evidence type="ECO:0000259" key="3">
    <source>
        <dbReference type="Pfam" id="PF05970"/>
    </source>
</evidence>
<dbReference type="GO" id="GO:0006281">
    <property type="term" value="P:DNA repair"/>
    <property type="evidence" value="ECO:0007669"/>
    <property type="project" value="UniProtKB-KW"/>
</dbReference>
<dbReference type="Pfam" id="PF14214">
    <property type="entry name" value="Helitron_like_N"/>
    <property type="match status" value="1"/>
</dbReference>
<dbReference type="PANTHER" id="PTHR47642">
    <property type="entry name" value="ATP-DEPENDENT DNA HELICASE"/>
    <property type="match status" value="1"/>
</dbReference>
<feature type="compositionally biased region" description="Basic and acidic residues" evidence="2">
    <location>
        <begin position="766"/>
        <end position="781"/>
    </location>
</feature>
<feature type="domain" description="Helitron helicase-like" evidence="4">
    <location>
        <begin position="497"/>
        <end position="714"/>
    </location>
</feature>
<keyword evidence="1" id="KW-0378">Hydrolase</keyword>
<feature type="region of interest" description="Disordered" evidence="2">
    <location>
        <begin position="1873"/>
        <end position="1908"/>
    </location>
</feature>
<dbReference type="Gene3D" id="3.40.50.300">
    <property type="entry name" value="P-loop containing nucleotide triphosphate hydrolases"/>
    <property type="match status" value="1"/>
</dbReference>
<evidence type="ECO:0000313" key="6">
    <source>
        <dbReference type="EMBL" id="KAE8244558.1"/>
    </source>
</evidence>
<dbReference type="InterPro" id="IPR010285">
    <property type="entry name" value="DNA_helicase_pif1-like_DEAD"/>
</dbReference>
<comment type="catalytic activity">
    <reaction evidence="1">
        <text>ATP + H2O = ADP + phosphate + H(+)</text>
        <dbReference type="Rhea" id="RHEA:13065"/>
        <dbReference type="ChEBI" id="CHEBI:15377"/>
        <dbReference type="ChEBI" id="CHEBI:15378"/>
        <dbReference type="ChEBI" id="CHEBI:30616"/>
        <dbReference type="ChEBI" id="CHEBI:43474"/>
        <dbReference type="ChEBI" id="CHEBI:456216"/>
        <dbReference type="EC" id="5.6.2.3"/>
    </reaction>
</comment>
<dbReference type="GO" id="GO:0000723">
    <property type="term" value="P:telomere maintenance"/>
    <property type="evidence" value="ECO:0007669"/>
    <property type="project" value="InterPro"/>
</dbReference>
<dbReference type="Pfam" id="PF20209">
    <property type="entry name" value="DUF6570"/>
    <property type="match status" value="1"/>
</dbReference>
<dbReference type="GO" id="GO:0005524">
    <property type="term" value="F:ATP binding"/>
    <property type="evidence" value="ECO:0007669"/>
    <property type="project" value="UniProtKB-KW"/>
</dbReference>
<dbReference type="Pfam" id="PF05970">
    <property type="entry name" value="PIF1"/>
    <property type="match status" value="1"/>
</dbReference>
<reference evidence="6" key="1">
    <citation type="submission" date="2016-04" db="EMBL/GenBank/DDBJ databases">
        <authorList>
            <person name="Nguyen H.D."/>
            <person name="Samba Siva P."/>
            <person name="Cullis J."/>
            <person name="Levesque C.A."/>
            <person name="Hambleton S."/>
        </authorList>
    </citation>
    <scope>NUCLEOTIDE SEQUENCE</scope>
    <source>
        <strain evidence="6">DAOMC 236416</strain>
    </source>
</reference>
<comment type="caution">
    <text evidence="6">The sequence shown here is derived from an EMBL/GenBank/DDBJ whole genome shotgun (WGS) entry which is preliminary data.</text>
</comment>
<feature type="region of interest" description="Disordered" evidence="2">
    <location>
        <begin position="753"/>
        <end position="781"/>
    </location>
</feature>
<dbReference type="InterPro" id="IPR027417">
    <property type="entry name" value="P-loop_NTPase"/>
</dbReference>
<keyword evidence="1" id="KW-0227">DNA damage</keyword>
<reference evidence="6" key="2">
    <citation type="journal article" date="2019" name="IMA Fungus">
        <title>Genome sequencing and comparison of five Tilletia species to identify candidate genes for the detection of regulated species infecting wheat.</title>
        <authorList>
            <person name="Nguyen H.D.T."/>
            <person name="Sultana T."/>
            <person name="Kesanakurti P."/>
            <person name="Hambleton S."/>
        </authorList>
    </citation>
    <scope>NUCLEOTIDE SEQUENCE</scope>
    <source>
        <strain evidence="6">DAOMC 236416</strain>
    </source>
</reference>